<proteinExistence type="predicted"/>
<protein>
    <submittedName>
        <fullName evidence="2">Uncharacterized protein</fullName>
    </submittedName>
</protein>
<gene>
    <name evidence="2" type="ORF">AALP_AAs39623U000300</name>
</gene>
<feature type="region of interest" description="Disordered" evidence="1">
    <location>
        <begin position="319"/>
        <end position="386"/>
    </location>
</feature>
<evidence type="ECO:0000256" key="1">
    <source>
        <dbReference type="SAM" id="MobiDB-lite"/>
    </source>
</evidence>
<evidence type="ECO:0000313" key="2">
    <source>
        <dbReference type="EMBL" id="KFK22525.1"/>
    </source>
</evidence>
<evidence type="ECO:0000313" key="3">
    <source>
        <dbReference type="Proteomes" id="UP000029120"/>
    </source>
</evidence>
<accession>A0A087FY23</accession>
<sequence length="386" mass="42078">MGMAWGPMSAARTPMRPGTSVFGLCSTFCWLGDLSDAAFMTSPEVKIALKVPLPDFKTSRSACRSFFNVEDFSLAEKTSPRRRRRLRLAGGEGFASQAEKASSRRRRRLRLEGGEGFVSQAEKAEKVSSRRRRRLRLAGGEGFVSLAEKASSRRRRRLHLASGEDFSFFVVKNPCLRHESNIVDMSVHNGPEVLDGIDADDPIGLLRDFDNLTSKTRHGTDHPSSLHGPIGVTNVMVGDLGIEVTTESLSADATVRSSSIDDMMETSGTRVATRSSGVVDVEGLRVSEVGGPSAAETTSPESLVGAHVRVVTKSVRRGGDVEVVDTDDNDVKADDDDVEADDDDVEADKDDVEADDDDVEADKYDIEADDDEDGNEERSMRRSMTD</sequence>
<dbReference type="Gramene" id="KFK22525">
    <property type="protein sequence ID" value="KFK22525"/>
    <property type="gene ID" value="AALP_AAs39623U000300"/>
</dbReference>
<feature type="compositionally biased region" description="Acidic residues" evidence="1">
    <location>
        <begin position="322"/>
        <end position="360"/>
    </location>
</feature>
<organism evidence="2 3">
    <name type="scientific">Arabis alpina</name>
    <name type="common">Alpine rock-cress</name>
    <dbReference type="NCBI Taxonomy" id="50452"/>
    <lineage>
        <taxon>Eukaryota</taxon>
        <taxon>Viridiplantae</taxon>
        <taxon>Streptophyta</taxon>
        <taxon>Embryophyta</taxon>
        <taxon>Tracheophyta</taxon>
        <taxon>Spermatophyta</taxon>
        <taxon>Magnoliopsida</taxon>
        <taxon>eudicotyledons</taxon>
        <taxon>Gunneridae</taxon>
        <taxon>Pentapetalae</taxon>
        <taxon>rosids</taxon>
        <taxon>malvids</taxon>
        <taxon>Brassicales</taxon>
        <taxon>Brassicaceae</taxon>
        <taxon>Arabideae</taxon>
        <taxon>Arabis</taxon>
    </lineage>
</organism>
<dbReference type="Proteomes" id="UP000029120">
    <property type="component" value="Unassembled WGS sequence"/>
</dbReference>
<name>A0A087FY23_ARAAL</name>
<dbReference type="EMBL" id="KL988333">
    <property type="protein sequence ID" value="KFK22525.1"/>
    <property type="molecule type" value="Genomic_DNA"/>
</dbReference>
<feature type="compositionally biased region" description="Basic and acidic residues" evidence="1">
    <location>
        <begin position="376"/>
        <end position="386"/>
    </location>
</feature>
<dbReference type="AlphaFoldDB" id="A0A087FY23"/>
<reference evidence="3" key="1">
    <citation type="journal article" date="2015" name="Nat. Plants">
        <title>Genome expansion of Arabis alpina linked with retrotransposition and reduced symmetric DNA methylation.</title>
        <authorList>
            <person name="Willing E.M."/>
            <person name="Rawat V."/>
            <person name="Mandakova T."/>
            <person name="Maumus F."/>
            <person name="James G.V."/>
            <person name="Nordstroem K.J."/>
            <person name="Becker C."/>
            <person name="Warthmann N."/>
            <person name="Chica C."/>
            <person name="Szarzynska B."/>
            <person name="Zytnicki M."/>
            <person name="Albani M.C."/>
            <person name="Kiefer C."/>
            <person name="Bergonzi S."/>
            <person name="Castaings L."/>
            <person name="Mateos J.L."/>
            <person name="Berns M.C."/>
            <person name="Bujdoso N."/>
            <person name="Piofczyk T."/>
            <person name="de Lorenzo L."/>
            <person name="Barrero-Sicilia C."/>
            <person name="Mateos I."/>
            <person name="Piednoel M."/>
            <person name="Hagmann J."/>
            <person name="Chen-Min-Tao R."/>
            <person name="Iglesias-Fernandez R."/>
            <person name="Schuster S.C."/>
            <person name="Alonso-Blanco C."/>
            <person name="Roudier F."/>
            <person name="Carbonero P."/>
            <person name="Paz-Ares J."/>
            <person name="Davis S.J."/>
            <person name="Pecinka A."/>
            <person name="Quesneville H."/>
            <person name="Colot V."/>
            <person name="Lysak M.A."/>
            <person name="Weigel D."/>
            <person name="Coupland G."/>
            <person name="Schneeberger K."/>
        </authorList>
    </citation>
    <scope>NUCLEOTIDE SEQUENCE [LARGE SCALE GENOMIC DNA]</scope>
    <source>
        <strain evidence="3">cv. Pajares</strain>
    </source>
</reference>
<keyword evidence="3" id="KW-1185">Reference proteome</keyword>